<dbReference type="PROSITE" id="PS50174">
    <property type="entry name" value="G_PATCH"/>
    <property type="match status" value="1"/>
</dbReference>
<feature type="compositionally biased region" description="Basic and acidic residues" evidence="1">
    <location>
        <begin position="157"/>
        <end position="176"/>
    </location>
</feature>
<evidence type="ECO:0000313" key="4">
    <source>
        <dbReference type="Proteomes" id="UP000653454"/>
    </source>
</evidence>
<dbReference type="InterPro" id="IPR031961">
    <property type="entry name" value="DUF4780"/>
</dbReference>
<dbReference type="AlphaFoldDB" id="A0A8S4G5G6"/>
<evidence type="ECO:0000313" key="3">
    <source>
        <dbReference type="EMBL" id="CAG9134238.1"/>
    </source>
</evidence>
<keyword evidence="4" id="KW-1185">Reference proteome</keyword>
<evidence type="ECO:0000256" key="1">
    <source>
        <dbReference type="SAM" id="MobiDB-lite"/>
    </source>
</evidence>
<reference evidence="3" key="1">
    <citation type="submission" date="2020-11" db="EMBL/GenBank/DDBJ databases">
        <authorList>
            <person name="Whiteford S."/>
        </authorList>
    </citation>
    <scope>NUCLEOTIDE SEQUENCE</scope>
</reference>
<gene>
    <name evidence="3" type="ORF">PLXY2_LOCUS12477</name>
</gene>
<feature type="region of interest" description="Disordered" evidence="1">
    <location>
        <begin position="753"/>
        <end position="785"/>
    </location>
</feature>
<name>A0A8S4G5G6_PLUXY</name>
<accession>A0A8S4G5G6</accession>
<comment type="caution">
    <text evidence="3">The sequence shown here is derived from an EMBL/GenBank/DDBJ whole genome shotgun (WGS) entry which is preliminary data.</text>
</comment>
<feature type="compositionally biased region" description="Basic residues" evidence="1">
    <location>
        <begin position="63"/>
        <end position="75"/>
    </location>
</feature>
<organism evidence="3 4">
    <name type="scientific">Plutella xylostella</name>
    <name type="common">Diamondback moth</name>
    <name type="synonym">Plutella maculipennis</name>
    <dbReference type="NCBI Taxonomy" id="51655"/>
    <lineage>
        <taxon>Eukaryota</taxon>
        <taxon>Metazoa</taxon>
        <taxon>Ecdysozoa</taxon>
        <taxon>Arthropoda</taxon>
        <taxon>Hexapoda</taxon>
        <taxon>Insecta</taxon>
        <taxon>Pterygota</taxon>
        <taxon>Neoptera</taxon>
        <taxon>Endopterygota</taxon>
        <taxon>Lepidoptera</taxon>
        <taxon>Glossata</taxon>
        <taxon>Ditrysia</taxon>
        <taxon>Yponomeutoidea</taxon>
        <taxon>Plutellidae</taxon>
        <taxon>Plutella</taxon>
    </lineage>
</organism>
<evidence type="ECO:0000259" key="2">
    <source>
        <dbReference type="PROSITE" id="PS50174"/>
    </source>
</evidence>
<dbReference type="InterPro" id="IPR000467">
    <property type="entry name" value="G_patch_dom"/>
</dbReference>
<protein>
    <submittedName>
        <fullName evidence="3">(diamondback moth) hypothetical protein</fullName>
    </submittedName>
</protein>
<sequence>MQASIDVVHIAIPAAALARQIQRALDSWRVDVVEGSQRRHNLKTVTIKKRPKKQSAETPTVERKKKERHRRRRNRESKAGSSPRDLFLKALSISDGEDSPKPDKLDSARSQDRESNLNSSLDKSTSSSNATRHPKLTKAIQFQPAGDPDDSPPTDQRTTDQRTTDQRDKGDRDSRRGRLQRALRDPVSIDVAVRIMNRMGWAGGALGLRGEGITEPIMPAINIKSGAGLAYSPPRAASPRRRERARDSRRARTPLEFRKDVLESVLELLRGKDLERKEIEVANPISKKEKAFITTALAAINARKNMGLNSTTEKDLVCRILANMNNNRDLEIDWSCSSDARTITLLKRSGAKTSNRTRRKRSSNPKVVEVLTPYKPDHITTPTDGQNVEYIAHKDIEALMAELVKTNEVNSVQSLRGFAYRVMFLQKLQEFVKSNLSEKTYAFVGGLISMKNCNYVENLISGVNAKRNNSYSSDFENDLYEGLRKSTDCHLKFKYAATGKYQNLTFYKVYYTKRFINTSTMKEKKAEDEHNNNAIRNFYNARDEEYSSKKEDVVVLSDSEDSVISLECKYDLIDDDDDDCDGKNYDDECVVVEKSDDEVIDERIGELVDSLLDGTDQTDDLEEWRDSDMTEVNLSSDRDLDRELVIGDVKSITSEQFNEGCNVPAEDKISSKVEKEVDETSFDTEIKNLDNLIMDMEGEECNEVVENKIPEDDRKTSEIVDKKTIADYVEMIEEKSLDVTDTSNNLQEIKTDIHGNEENYEKDDIIITENSSPESSKRSRSESESSEIIEAKRAKILLDSNDHIFVAIVSSKEDTIIDRVIARKIQEEMLKSIAEKDQDLPLLKCHGIIDNSLMYECFDNKSYSWLENVVKKITLDDTTFIVVDSSEEVIRKRKNKIKMAVKTSSFVEEPPSSIFKRIELYNANIKTENWGILDDSKLSDDLVFTVEVDSESFLAICESNYSLYAGIDKVEFSEMFI</sequence>
<dbReference type="GO" id="GO:0003676">
    <property type="term" value="F:nucleic acid binding"/>
    <property type="evidence" value="ECO:0007669"/>
    <property type="project" value="InterPro"/>
</dbReference>
<feature type="region of interest" description="Disordered" evidence="1">
    <location>
        <begin position="230"/>
        <end position="251"/>
    </location>
</feature>
<feature type="region of interest" description="Disordered" evidence="1">
    <location>
        <begin position="46"/>
        <end position="181"/>
    </location>
</feature>
<proteinExistence type="predicted"/>
<feature type="compositionally biased region" description="Basic and acidic residues" evidence="1">
    <location>
        <begin position="98"/>
        <end position="115"/>
    </location>
</feature>
<dbReference type="SMART" id="SM00443">
    <property type="entry name" value="G_patch"/>
    <property type="match status" value="1"/>
</dbReference>
<dbReference type="EMBL" id="CAJHNJ030000075">
    <property type="protein sequence ID" value="CAG9134238.1"/>
    <property type="molecule type" value="Genomic_DNA"/>
</dbReference>
<feature type="compositionally biased region" description="Low complexity" evidence="1">
    <location>
        <begin position="116"/>
        <end position="129"/>
    </location>
</feature>
<dbReference type="Proteomes" id="UP000653454">
    <property type="component" value="Unassembled WGS sequence"/>
</dbReference>
<dbReference type="Pfam" id="PF16012">
    <property type="entry name" value="DUF4780"/>
    <property type="match status" value="1"/>
</dbReference>
<feature type="domain" description="G-patch" evidence="2">
    <location>
        <begin position="188"/>
        <end position="234"/>
    </location>
</feature>
<feature type="compositionally biased region" description="Basic and acidic residues" evidence="1">
    <location>
        <begin position="775"/>
        <end position="785"/>
    </location>
</feature>
<feature type="compositionally biased region" description="Basic and acidic residues" evidence="1">
    <location>
        <begin position="753"/>
        <end position="765"/>
    </location>
</feature>